<proteinExistence type="predicted"/>
<dbReference type="Pfam" id="PF08279">
    <property type="entry name" value="HTH_11"/>
    <property type="match status" value="1"/>
</dbReference>
<dbReference type="InterPro" id="IPR011608">
    <property type="entry name" value="PRD"/>
</dbReference>
<dbReference type="PANTHER" id="PTHR30185">
    <property type="entry name" value="CRYPTIC BETA-GLUCOSIDE BGL OPERON ANTITERMINATOR"/>
    <property type="match status" value="1"/>
</dbReference>
<feature type="domain" description="PTS EIIA type-2" evidence="2">
    <location>
        <begin position="480"/>
        <end position="620"/>
    </location>
</feature>
<evidence type="ECO:0000259" key="2">
    <source>
        <dbReference type="PROSITE" id="PS51094"/>
    </source>
</evidence>
<dbReference type="InterPro" id="IPR013196">
    <property type="entry name" value="HTH_11"/>
</dbReference>
<evidence type="ECO:0000313" key="4">
    <source>
        <dbReference type="EMBL" id="VEH70942.1"/>
    </source>
</evidence>
<gene>
    <name evidence="4" type="primary">licR</name>
    <name evidence="4" type="ORF">NCTC12967_02251</name>
</gene>
<dbReference type="RefSeq" id="WP_061788417.1">
    <property type="nucleotide sequence ID" value="NZ_LR134406.1"/>
</dbReference>
<dbReference type="Pfam" id="PF00359">
    <property type="entry name" value="PTS_EIIA_2"/>
    <property type="match status" value="1"/>
</dbReference>
<dbReference type="GO" id="GO:0006355">
    <property type="term" value="P:regulation of DNA-templated transcription"/>
    <property type="evidence" value="ECO:0007669"/>
    <property type="project" value="InterPro"/>
</dbReference>
<dbReference type="Gene3D" id="3.40.930.10">
    <property type="entry name" value="Mannitol-specific EII, Chain A"/>
    <property type="match status" value="1"/>
</dbReference>
<dbReference type="PANTHER" id="PTHR30185:SF13">
    <property type="entry name" value="LICABCH OPERON REGULATOR-RELATED"/>
    <property type="match status" value="1"/>
</dbReference>
<sequence>MSRAAQILNALESTRATSADEFAALLGVSRRTVAGEVASLQELLGQAASITLVEGRYRLLVADPPRYRAIRSGLASSTSFNDPTARASFIVARLFRATQPVRIEELAQEMSVGRTTVVADLNRVREHVGEWELEIKGRTHVGLVLRGPELQQRLLILRHHYPTAYDHHPSWQRIEQAVAGLTAEAGLDPVHIPELTRWAVVATDRTRQSRPLGILPARYRELPGTPAHALAERLTLRLADDGVELAGDEVTFLALPIAGMRAPSDSELATDLGNHGEPIEELVERALTAIHTEMQIDLTGAPQLTEFTRHLAYMINRMRYRIWVDDSGVASIGQEFPVAHRMATVAARVIEERVGLPVDGSEFGFLTAYFQVFLEAVDRNPRLPLRVAVITSTGRVTAELVRLQLSRLLPSATQYLMLTSAVTKDELAGVDLVVTTDDRPVSAPVPVLRVSHILDRRALARELDRHHMRLPDSDGGILASALDEQHFFALPPGTDYADAVDYMTAHLEARGLAEQGFGERIRERERLSPTQLDSWVGFPHTTLTTGSGVLLAVGVVPRKPDEDGVRLIVLLGVPQDPRRGESVLVPVYDAVLRLGTRRDLLTRISHLTTFEEFYYFLATNPLTES</sequence>
<dbReference type="GeneID" id="64407695"/>
<dbReference type="InterPro" id="IPR016152">
    <property type="entry name" value="PTrfase/Anion_transptr"/>
</dbReference>
<evidence type="ECO:0000256" key="1">
    <source>
        <dbReference type="ARBA" id="ARBA00022737"/>
    </source>
</evidence>
<keyword evidence="5" id="KW-1185">Reference proteome</keyword>
<dbReference type="SUPFAM" id="SSF63520">
    <property type="entry name" value="PTS-regulatory domain, PRD"/>
    <property type="match status" value="1"/>
</dbReference>
<evidence type="ECO:0000313" key="5">
    <source>
        <dbReference type="Proteomes" id="UP000273044"/>
    </source>
</evidence>
<name>A0A3S5EST3_9ACTN</name>
<dbReference type="Proteomes" id="UP000273044">
    <property type="component" value="Chromosome"/>
</dbReference>
<organism evidence="4 5">
    <name type="scientific">Arachnia propionica</name>
    <dbReference type="NCBI Taxonomy" id="1750"/>
    <lineage>
        <taxon>Bacteria</taxon>
        <taxon>Bacillati</taxon>
        <taxon>Actinomycetota</taxon>
        <taxon>Actinomycetes</taxon>
        <taxon>Propionibacteriales</taxon>
        <taxon>Propionibacteriaceae</taxon>
        <taxon>Arachnia</taxon>
    </lineage>
</organism>
<dbReference type="SUPFAM" id="SSF55804">
    <property type="entry name" value="Phoshotransferase/anion transport protein"/>
    <property type="match status" value="1"/>
</dbReference>
<dbReference type="PROSITE" id="PS51094">
    <property type="entry name" value="PTS_EIIA_TYPE_2"/>
    <property type="match status" value="1"/>
</dbReference>
<dbReference type="PROSITE" id="PS51372">
    <property type="entry name" value="PRD_2"/>
    <property type="match status" value="1"/>
</dbReference>
<dbReference type="Pfam" id="PF00874">
    <property type="entry name" value="PRD"/>
    <property type="match status" value="1"/>
</dbReference>
<dbReference type="InterPro" id="IPR036634">
    <property type="entry name" value="PRD_sf"/>
</dbReference>
<feature type="domain" description="PRD" evidence="3">
    <location>
        <begin position="274"/>
        <end position="380"/>
    </location>
</feature>
<keyword evidence="1" id="KW-0677">Repeat</keyword>
<dbReference type="InterPro" id="IPR050661">
    <property type="entry name" value="BglG_antiterminators"/>
</dbReference>
<dbReference type="InterPro" id="IPR036388">
    <property type="entry name" value="WH-like_DNA-bd_sf"/>
</dbReference>
<dbReference type="Gene3D" id="1.10.1790.10">
    <property type="entry name" value="PRD domain"/>
    <property type="match status" value="1"/>
</dbReference>
<dbReference type="Gene3D" id="1.10.10.10">
    <property type="entry name" value="Winged helix-like DNA-binding domain superfamily/Winged helix DNA-binding domain"/>
    <property type="match status" value="2"/>
</dbReference>
<accession>A0A3S5EST3</accession>
<dbReference type="InterPro" id="IPR002178">
    <property type="entry name" value="PTS_EIIA_type-2_dom"/>
</dbReference>
<protein>
    <submittedName>
        <fullName evidence="4">Probable licABCH operon regulator</fullName>
    </submittedName>
</protein>
<evidence type="ECO:0000259" key="3">
    <source>
        <dbReference type="PROSITE" id="PS51372"/>
    </source>
</evidence>
<reference evidence="4 5" key="1">
    <citation type="submission" date="2018-12" db="EMBL/GenBank/DDBJ databases">
        <authorList>
            <consortium name="Pathogen Informatics"/>
        </authorList>
    </citation>
    <scope>NUCLEOTIDE SEQUENCE [LARGE SCALE GENOMIC DNA]</scope>
    <source>
        <strain evidence="4 5">NCTC12967</strain>
    </source>
</reference>
<dbReference type="EMBL" id="LR134406">
    <property type="protein sequence ID" value="VEH70942.1"/>
    <property type="molecule type" value="Genomic_DNA"/>
</dbReference>
<dbReference type="AlphaFoldDB" id="A0A3S5EST3"/>